<dbReference type="PANTHER" id="PTHR35848:SF6">
    <property type="entry name" value="CUPIN TYPE-2 DOMAIN-CONTAINING PROTEIN"/>
    <property type="match status" value="1"/>
</dbReference>
<reference evidence="3 4" key="1">
    <citation type="submission" date="2017-09" db="EMBL/GenBank/DDBJ databases">
        <title>Bacterial strain isolated from the female urinary microbiota.</title>
        <authorList>
            <person name="Thomas-White K."/>
            <person name="Kumar N."/>
            <person name="Forster S."/>
            <person name="Putonti C."/>
            <person name="Lawley T."/>
            <person name="Wolfe A.J."/>
        </authorList>
    </citation>
    <scope>NUCLEOTIDE SEQUENCE [LARGE SCALE GENOMIC DNA]</scope>
    <source>
        <strain evidence="3 4">UMB0852</strain>
    </source>
</reference>
<organism evidence="3 4">
    <name type="scientific">Dolosicoccus paucivorans</name>
    <dbReference type="NCBI Taxonomy" id="84521"/>
    <lineage>
        <taxon>Bacteria</taxon>
        <taxon>Bacillati</taxon>
        <taxon>Bacillota</taxon>
        <taxon>Bacilli</taxon>
        <taxon>Lactobacillales</taxon>
        <taxon>Aerococcaceae</taxon>
        <taxon>Dolosicoccus</taxon>
    </lineage>
</organism>
<comment type="caution">
    <text evidence="3">The sequence shown here is derived from an EMBL/GenBank/DDBJ whole genome shotgun (WGS) entry which is preliminary data.</text>
</comment>
<proteinExistence type="predicted"/>
<evidence type="ECO:0000259" key="2">
    <source>
        <dbReference type="Pfam" id="PF07883"/>
    </source>
</evidence>
<dbReference type="Pfam" id="PF07883">
    <property type="entry name" value="Cupin_2"/>
    <property type="match status" value="1"/>
</dbReference>
<protein>
    <submittedName>
        <fullName evidence="3">Cupin domain-containing protein</fullName>
    </submittedName>
</protein>
<gene>
    <name evidence="3" type="ORF">CJ205_00205</name>
</gene>
<name>A0A1G8MEQ5_9LACT</name>
<evidence type="ECO:0000313" key="3">
    <source>
        <dbReference type="EMBL" id="PMC59164.1"/>
    </source>
</evidence>
<dbReference type="STRING" id="84521.SAMN04487994_103121"/>
<evidence type="ECO:0000313" key="4">
    <source>
        <dbReference type="Proteomes" id="UP000235682"/>
    </source>
</evidence>
<dbReference type="Proteomes" id="UP000235682">
    <property type="component" value="Unassembled WGS sequence"/>
</dbReference>
<dbReference type="RefSeq" id="WP_092085679.1">
    <property type="nucleotide sequence ID" value="NZ_FNEL01000031.1"/>
</dbReference>
<dbReference type="PANTHER" id="PTHR35848">
    <property type="entry name" value="OXALATE-BINDING PROTEIN"/>
    <property type="match status" value="1"/>
</dbReference>
<dbReference type="AlphaFoldDB" id="A0A1G8MEQ5"/>
<dbReference type="InterPro" id="IPR011051">
    <property type="entry name" value="RmlC_Cupin_sf"/>
</dbReference>
<evidence type="ECO:0000256" key="1">
    <source>
        <dbReference type="ARBA" id="ARBA00022723"/>
    </source>
</evidence>
<dbReference type="InterPro" id="IPR051610">
    <property type="entry name" value="GPI/OXD"/>
</dbReference>
<keyword evidence="1" id="KW-0479">Metal-binding</keyword>
<accession>A0A1G8MEQ5</accession>
<dbReference type="EMBL" id="PNHE01000001">
    <property type="protein sequence ID" value="PMC59164.1"/>
    <property type="molecule type" value="Genomic_DNA"/>
</dbReference>
<dbReference type="Gene3D" id="2.60.120.10">
    <property type="entry name" value="Jelly Rolls"/>
    <property type="match status" value="1"/>
</dbReference>
<dbReference type="GO" id="GO:0046872">
    <property type="term" value="F:metal ion binding"/>
    <property type="evidence" value="ECO:0007669"/>
    <property type="project" value="UniProtKB-KW"/>
</dbReference>
<feature type="domain" description="Cupin type-2" evidence="2">
    <location>
        <begin position="46"/>
        <end position="113"/>
    </location>
</feature>
<keyword evidence="4" id="KW-1185">Reference proteome</keyword>
<dbReference type="SUPFAM" id="SSF51182">
    <property type="entry name" value="RmlC-like cupins"/>
    <property type="match status" value="1"/>
</dbReference>
<dbReference type="InterPro" id="IPR014710">
    <property type="entry name" value="RmlC-like_jellyroll"/>
</dbReference>
<sequence>MEFKDISRDTLKEQKRLFHWPELQVFREEEATKTMLYETPHTVGAIWAMKPGQELQIHSHENADDIWIVVEGKAEFYGECNERTIIEAGDIVVSRPGEKHGMVNTFDEDFVMLGIAGPTPIGFIPHEHQ</sequence>
<dbReference type="OrthoDB" id="9797047at2"/>
<dbReference type="InterPro" id="IPR013096">
    <property type="entry name" value="Cupin_2"/>
</dbReference>